<keyword evidence="7 8" id="KW-0788">Thiol protease</keyword>
<dbReference type="PANTHER" id="PTHR10589">
    <property type="entry name" value="UBIQUITIN CARBOXYL-TERMINAL HYDROLASE"/>
    <property type="match status" value="1"/>
</dbReference>
<gene>
    <name evidence="10" type="ORF">ARMGADRAFT_1070509</name>
</gene>
<dbReference type="PANTHER" id="PTHR10589:SF16">
    <property type="entry name" value="UBIQUITIN CARBOXYL-TERMINAL HYDROLASE ISOZYME L5"/>
    <property type="match status" value="1"/>
</dbReference>
<dbReference type="Gene3D" id="3.40.532.10">
    <property type="entry name" value="Peptidase C12, ubiquitin carboxyl-terminal hydrolase"/>
    <property type="match status" value="1"/>
</dbReference>
<dbReference type="InterPro" id="IPR038765">
    <property type="entry name" value="Papain-like_cys_pep_sf"/>
</dbReference>
<dbReference type="Proteomes" id="UP000217790">
    <property type="component" value="Unassembled WGS sequence"/>
</dbReference>
<dbReference type="GO" id="GO:0006511">
    <property type="term" value="P:ubiquitin-dependent protein catabolic process"/>
    <property type="evidence" value="ECO:0007669"/>
    <property type="project" value="UniProtKB-UniRule"/>
</dbReference>
<comment type="catalytic activity">
    <reaction evidence="1 8">
        <text>Thiol-dependent hydrolysis of ester, thioester, amide, peptide and isopeptide bonds formed by the C-terminal Gly of ubiquitin (a 76-residue protein attached to proteins as an intracellular targeting signal).</text>
        <dbReference type="EC" id="3.4.19.12"/>
    </reaction>
</comment>
<keyword evidence="11" id="KW-1185">Reference proteome</keyword>
<evidence type="ECO:0000256" key="2">
    <source>
        <dbReference type="ARBA" id="ARBA00009326"/>
    </source>
</evidence>
<comment type="similarity">
    <text evidence="2 8">Belongs to the peptidase C12 family.</text>
</comment>
<evidence type="ECO:0000256" key="6">
    <source>
        <dbReference type="ARBA" id="ARBA00022801"/>
    </source>
</evidence>
<evidence type="ECO:0000313" key="10">
    <source>
        <dbReference type="EMBL" id="PBL04019.1"/>
    </source>
</evidence>
<name>A0A2H3EN78_ARMGA</name>
<keyword evidence="5 8" id="KW-0833">Ubl conjugation pathway</keyword>
<protein>
    <recommendedName>
        <fullName evidence="3 8">ubiquitinyl hydrolase 1</fullName>
        <ecNumber evidence="3 8">3.4.19.12</ecNumber>
    </recommendedName>
</protein>
<evidence type="ECO:0000256" key="3">
    <source>
        <dbReference type="ARBA" id="ARBA00012759"/>
    </source>
</evidence>
<dbReference type="STRING" id="47427.A0A2H3EN78"/>
<dbReference type="EMBL" id="KZ293644">
    <property type="protein sequence ID" value="PBL04019.1"/>
    <property type="molecule type" value="Genomic_DNA"/>
</dbReference>
<proteinExistence type="inferred from homology"/>
<dbReference type="OrthoDB" id="1924260at2759"/>
<dbReference type="InParanoid" id="A0A2H3EN78"/>
<dbReference type="GO" id="GO:0016579">
    <property type="term" value="P:protein deubiquitination"/>
    <property type="evidence" value="ECO:0007669"/>
    <property type="project" value="TreeGrafter"/>
</dbReference>
<keyword evidence="4 8" id="KW-0645">Protease</keyword>
<feature type="active site" description="Nucleophile" evidence="8">
    <location>
        <position position="19"/>
    </location>
</feature>
<dbReference type="GO" id="GO:0004843">
    <property type="term" value="F:cysteine-type deubiquitinase activity"/>
    <property type="evidence" value="ECO:0007669"/>
    <property type="project" value="UniProtKB-UniRule"/>
</dbReference>
<feature type="site" description="Transition state stabilizer" evidence="8">
    <location>
        <position position="3"/>
    </location>
</feature>
<evidence type="ECO:0000256" key="5">
    <source>
        <dbReference type="ARBA" id="ARBA00022786"/>
    </source>
</evidence>
<accession>A0A2H3EN78</accession>
<keyword evidence="6 8" id="KW-0378">Hydrolase</keyword>
<evidence type="ECO:0000256" key="7">
    <source>
        <dbReference type="ARBA" id="ARBA00022807"/>
    </source>
</evidence>
<dbReference type="PROSITE" id="PS52048">
    <property type="entry name" value="UCH_DOMAIN"/>
    <property type="match status" value="1"/>
</dbReference>
<sequence length="158" mass="17789">MNQILSLSRIANQLNDDACTSQAILNILLNCSNINIGMELSEFKEYTREMSPKMKGLAISDSSLSHEGDEETYHFISYVPAYSKLWELDGLKSGPLEVGDVTATTEWIDVIQLALRTKMRKYGSGGDGGGHDIWFSLLPIVDDAYEKANNEWEYWKSE</sequence>
<evidence type="ECO:0000256" key="4">
    <source>
        <dbReference type="ARBA" id="ARBA00022670"/>
    </source>
</evidence>
<dbReference type="Pfam" id="PF01088">
    <property type="entry name" value="Peptidase_C12"/>
    <property type="match status" value="1"/>
</dbReference>
<evidence type="ECO:0000313" key="11">
    <source>
        <dbReference type="Proteomes" id="UP000217790"/>
    </source>
</evidence>
<organism evidence="10 11">
    <name type="scientific">Armillaria gallica</name>
    <name type="common">Bulbous honey fungus</name>
    <name type="synonym">Armillaria bulbosa</name>
    <dbReference type="NCBI Taxonomy" id="47427"/>
    <lineage>
        <taxon>Eukaryota</taxon>
        <taxon>Fungi</taxon>
        <taxon>Dikarya</taxon>
        <taxon>Basidiomycota</taxon>
        <taxon>Agaricomycotina</taxon>
        <taxon>Agaricomycetes</taxon>
        <taxon>Agaricomycetidae</taxon>
        <taxon>Agaricales</taxon>
        <taxon>Marasmiineae</taxon>
        <taxon>Physalacriaceae</taxon>
        <taxon>Armillaria</taxon>
    </lineage>
</organism>
<dbReference type="AlphaFoldDB" id="A0A2H3EN78"/>
<feature type="domain" description="UCH catalytic" evidence="9">
    <location>
        <begin position="1"/>
        <end position="142"/>
    </location>
</feature>
<dbReference type="GO" id="GO:0005737">
    <property type="term" value="C:cytoplasm"/>
    <property type="evidence" value="ECO:0007669"/>
    <property type="project" value="TreeGrafter"/>
</dbReference>
<evidence type="ECO:0000256" key="1">
    <source>
        <dbReference type="ARBA" id="ARBA00000707"/>
    </source>
</evidence>
<reference evidence="11" key="1">
    <citation type="journal article" date="2017" name="Nat. Ecol. Evol.">
        <title>Genome expansion and lineage-specific genetic innovations in the forest pathogenic fungi Armillaria.</title>
        <authorList>
            <person name="Sipos G."/>
            <person name="Prasanna A.N."/>
            <person name="Walter M.C."/>
            <person name="O'Connor E."/>
            <person name="Balint B."/>
            <person name="Krizsan K."/>
            <person name="Kiss B."/>
            <person name="Hess J."/>
            <person name="Varga T."/>
            <person name="Slot J."/>
            <person name="Riley R."/>
            <person name="Boka B."/>
            <person name="Rigling D."/>
            <person name="Barry K."/>
            <person name="Lee J."/>
            <person name="Mihaltcheva S."/>
            <person name="LaButti K."/>
            <person name="Lipzen A."/>
            <person name="Waldron R."/>
            <person name="Moloney N.M."/>
            <person name="Sperisen C."/>
            <person name="Kredics L."/>
            <person name="Vagvoelgyi C."/>
            <person name="Patrignani A."/>
            <person name="Fitzpatrick D."/>
            <person name="Nagy I."/>
            <person name="Doyle S."/>
            <person name="Anderson J.B."/>
            <person name="Grigoriev I.V."/>
            <person name="Gueldener U."/>
            <person name="Muensterkoetter M."/>
            <person name="Nagy L.G."/>
        </authorList>
    </citation>
    <scope>NUCLEOTIDE SEQUENCE [LARGE SCALE GENOMIC DNA]</scope>
    <source>
        <strain evidence="11">Ar21-2</strain>
    </source>
</reference>
<dbReference type="InterPro" id="IPR036959">
    <property type="entry name" value="Peptidase_C12_UCH_sf"/>
</dbReference>
<feature type="site" description="Important for enzyme activity" evidence="8">
    <location>
        <position position="89"/>
    </location>
</feature>
<dbReference type="SUPFAM" id="SSF54001">
    <property type="entry name" value="Cysteine proteinases"/>
    <property type="match status" value="1"/>
</dbReference>
<dbReference type="EC" id="3.4.19.12" evidence="3 8"/>
<evidence type="ECO:0000256" key="8">
    <source>
        <dbReference type="PROSITE-ProRule" id="PRU01393"/>
    </source>
</evidence>
<feature type="active site" description="Proton donor" evidence="8">
    <location>
        <position position="74"/>
    </location>
</feature>
<dbReference type="InterPro" id="IPR001578">
    <property type="entry name" value="Peptidase_C12_UCH"/>
</dbReference>
<evidence type="ECO:0000259" key="9">
    <source>
        <dbReference type="PROSITE" id="PS52048"/>
    </source>
</evidence>